<dbReference type="RefSeq" id="WP_145226874.1">
    <property type="nucleotide sequence ID" value="NZ_VIVQ01000001.1"/>
</dbReference>
<evidence type="ECO:0000256" key="6">
    <source>
        <dbReference type="SAM" id="SignalP"/>
    </source>
</evidence>
<dbReference type="EC" id="3.2.1.52" evidence="3"/>
<evidence type="ECO:0000256" key="3">
    <source>
        <dbReference type="ARBA" id="ARBA00012663"/>
    </source>
</evidence>
<dbReference type="SUPFAM" id="SSF51445">
    <property type="entry name" value="(Trans)glycosidases"/>
    <property type="match status" value="1"/>
</dbReference>
<evidence type="ECO:0000256" key="1">
    <source>
        <dbReference type="ARBA" id="ARBA00001231"/>
    </source>
</evidence>
<dbReference type="Proteomes" id="UP000318297">
    <property type="component" value="Unassembled WGS sequence"/>
</dbReference>
<gene>
    <name evidence="8" type="ORF">BKA23_1509</name>
</gene>
<keyword evidence="5" id="KW-0326">Glycosidase</keyword>
<dbReference type="EMBL" id="VIVQ01000001">
    <property type="protein sequence ID" value="TWE12693.1"/>
    <property type="molecule type" value="Genomic_DNA"/>
</dbReference>
<dbReference type="OrthoDB" id="9805821at2"/>
<dbReference type="PANTHER" id="PTHR30480">
    <property type="entry name" value="BETA-HEXOSAMINIDASE-RELATED"/>
    <property type="match status" value="1"/>
</dbReference>
<evidence type="ECO:0000259" key="7">
    <source>
        <dbReference type="Pfam" id="PF00933"/>
    </source>
</evidence>
<proteinExistence type="inferred from homology"/>
<protein>
    <recommendedName>
        <fullName evidence="3">beta-N-acetylhexosaminidase</fullName>
        <ecNumber evidence="3">3.2.1.52</ecNumber>
    </recommendedName>
</protein>
<accession>A0A561EAQ3</accession>
<dbReference type="InterPro" id="IPR001764">
    <property type="entry name" value="Glyco_hydro_3_N"/>
</dbReference>
<evidence type="ECO:0000313" key="9">
    <source>
        <dbReference type="Proteomes" id="UP000318297"/>
    </source>
</evidence>
<dbReference type="Pfam" id="PF00933">
    <property type="entry name" value="Glyco_hydro_3"/>
    <property type="match status" value="1"/>
</dbReference>
<evidence type="ECO:0000256" key="4">
    <source>
        <dbReference type="ARBA" id="ARBA00022801"/>
    </source>
</evidence>
<comment type="catalytic activity">
    <reaction evidence="1">
        <text>Hydrolysis of terminal non-reducing N-acetyl-D-hexosamine residues in N-acetyl-beta-D-hexosaminides.</text>
        <dbReference type="EC" id="3.2.1.52"/>
    </reaction>
</comment>
<evidence type="ECO:0000313" key="8">
    <source>
        <dbReference type="EMBL" id="TWE12693.1"/>
    </source>
</evidence>
<keyword evidence="6" id="KW-0732">Signal</keyword>
<dbReference type="PANTHER" id="PTHR30480:SF13">
    <property type="entry name" value="BETA-HEXOSAMINIDASE"/>
    <property type="match status" value="1"/>
</dbReference>
<dbReference type="InterPro" id="IPR050226">
    <property type="entry name" value="NagZ_Beta-hexosaminidase"/>
</dbReference>
<dbReference type="GO" id="GO:0004563">
    <property type="term" value="F:beta-N-acetylhexosaminidase activity"/>
    <property type="evidence" value="ECO:0007669"/>
    <property type="project" value="UniProtKB-EC"/>
</dbReference>
<organism evidence="8 9">
    <name type="scientific">Rudaeicoccus suwonensis</name>
    <dbReference type="NCBI Taxonomy" id="657409"/>
    <lineage>
        <taxon>Bacteria</taxon>
        <taxon>Bacillati</taxon>
        <taxon>Actinomycetota</taxon>
        <taxon>Actinomycetes</taxon>
        <taxon>Micrococcales</taxon>
        <taxon>Dermacoccaceae</taxon>
        <taxon>Rudaeicoccus</taxon>
    </lineage>
</organism>
<dbReference type="GO" id="GO:0005975">
    <property type="term" value="P:carbohydrate metabolic process"/>
    <property type="evidence" value="ECO:0007669"/>
    <property type="project" value="InterPro"/>
</dbReference>
<dbReference type="Gene3D" id="3.20.20.300">
    <property type="entry name" value="Glycoside hydrolase, family 3, N-terminal domain"/>
    <property type="match status" value="1"/>
</dbReference>
<evidence type="ECO:0000256" key="5">
    <source>
        <dbReference type="ARBA" id="ARBA00023295"/>
    </source>
</evidence>
<reference evidence="8 9" key="1">
    <citation type="submission" date="2019-06" db="EMBL/GenBank/DDBJ databases">
        <title>Sequencing the genomes of 1000 actinobacteria strains.</title>
        <authorList>
            <person name="Klenk H.-P."/>
        </authorList>
    </citation>
    <scope>NUCLEOTIDE SEQUENCE [LARGE SCALE GENOMIC DNA]</scope>
    <source>
        <strain evidence="8 9">DSM 19560</strain>
    </source>
</reference>
<evidence type="ECO:0000256" key="2">
    <source>
        <dbReference type="ARBA" id="ARBA00005336"/>
    </source>
</evidence>
<keyword evidence="9" id="KW-1185">Reference proteome</keyword>
<dbReference type="InterPro" id="IPR017853">
    <property type="entry name" value="GH"/>
</dbReference>
<comment type="similarity">
    <text evidence="2">Belongs to the glycosyl hydrolase 3 family.</text>
</comment>
<comment type="caution">
    <text evidence="8">The sequence shown here is derived from an EMBL/GenBank/DDBJ whole genome shotgun (WGS) entry which is preliminary data.</text>
</comment>
<name>A0A561EAQ3_9MICO</name>
<dbReference type="InterPro" id="IPR036962">
    <property type="entry name" value="Glyco_hydro_3_N_sf"/>
</dbReference>
<feature type="chain" id="PRO_5021788851" description="beta-N-acetylhexosaminidase" evidence="6">
    <location>
        <begin position="32"/>
        <end position="405"/>
    </location>
</feature>
<sequence length="405" mass="42187">MGFRRGRLVTAGVVSTVMAAGAVGISAPAHAALSAHQAAHHQSAHHEFASRQFASACSVDTLMSRMTLQQRVGQLFMVGTPATGASSALLADIGSYHIGNAFLSGRSYDGKAAPSATTAAIRGRMTSAATYAVRPFVGTDQEGGEVQVLQGPGFSAMPTALAQGRWDWQTEQANAAAWGAQLKSVGVNVDLAPVGDTVGSAAGAAANPPIGQFQREYSYNTSVVTSDVGSVIRGMRLAGVDTATKHFPGLGYVHQNTDTSSWVHDTVTTKTGSMIQPYKEAISQGGAFIMVSSAIYNHIDASQPAVFSASTIGWLRNTLGFTGLVISDDLGDAVAMSPYSYGTRAVNFFNAYGDVLLTVDPASVPAMVSAVVSLAQNNHEFANKIWTASERVLIAKQQLGLLPAC</sequence>
<feature type="domain" description="Glycoside hydrolase family 3 N-terminal" evidence="7">
    <location>
        <begin position="67"/>
        <end position="393"/>
    </location>
</feature>
<dbReference type="AlphaFoldDB" id="A0A561EAQ3"/>
<dbReference type="GO" id="GO:0009254">
    <property type="term" value="P:peptidoglycan turnover"/>
    <property type="evidence" value="ECO:0007669"/>
    <property type="project" value="TreeGrafter"/>
</dbReference>
<keyword evidence="4" id="KW-0378">Hydrolase</keyword>
<feature type="signal peptide" evidence="6">
    <location>
        <begin position="1"/>
        <end position="31"/>
    </location>
</feature>